<sequence>MFTSSLIQAGELAARLHQPNLLILDASCHVDDNYNEHAPAIPGALRFDIEQQFCDPDASLPNMMPSAERFSALAQALGISANSHIVVYDSKGIFSSARAWWMFKSMGHAKVYLLDGGLPAWQALGLQTATLSPATHTGDFVARFAPDAFVDRHAVLAACKHADGKVVDARAAARFHGTAPEPREGMRAGHIPGSVSLPFESLLADGQFKPTKTLFEAFQARGLQPTDRIIFSCGSGVTACVDLFAAHLCGYPNLSVYDGSWSEWGSDPSLPIVSSADY</sequence>
<evidence type="ECO:0000259" key="3">
    <source>
        <dbReference type="PROSITE" id="PS50206"/>
    </source>
</evidence>
<dbReference type="SUPFAM" id="SSF52821">
    <property type="entry name" value="Rhodanese/Cell cycle control phosphatase"/>
    <property type="match status" value="2"/>
</dbReference>
<protein>
    <submittedName>
        <fullName evidence="4">Sulfurtransferase</fullName>
        <ecNumber evidence="4">2.8.1.-</ecNumber>
    </submittedName>
</protein>
<dbReference type="EMBL" id="JBHSUS010000001">
    <property type="protein sequence ID" value="MFC6441241.1"/>
    <property type="molecule type" value="Genomic_DNA"/>
</dbReference>
<dbReference type="EC" id="2.8.1.-" evidence="4"/>
<keyword evidence="2" id="KW-0677">Repeat</keyword>
<dbReference type="PANTHER" id="PTHR11364">
    <property type="entry name" value="THIOSULFATE SULFERTANSFERASE"/>
    <property type="match status" value="1"/>
</dbReference>
<dbReference type="PROSITE" id="PS50206">
    <property type="entry name" value="RHODANESE_3"/>
    <property type="match status" value="2"/>
</dbReference>
<comment type="caution">
    <text evidence="4">The sequence shown here is derived from an EMBL/GenBank/DDBJ whole genome shotgun (WGS) entry which is preliminary data.</text>
</comment>
<keyword evidence="1 4" id="KW-0808">Transferase</keyword>
<keyword evidence="5" id="KW-1185">Reference proteome</keyword>
<dbReference type="CDD" id="cd01448">
    <property type="entry name" value="TST_Repeat_1"/>
    <property type="match status" value="1"/>
</dbReference>
<feature type="domain" description="Rhodanese" evidence="3">
    <location>
        <begin position="160"/>
        <end position="273"/>
    </location>
</feature>
<dbReference type="Pfam" id="PF00581">
    <property type="entry name" value="Rhodanese"/>
    <property type="match status" value="2"/>
</dbReference>
<dbReference type="InterPro" id="IPR001763">
    <property type="entry name" value="Rhodanese-like_dom"/>
</dbReference>
<proteinExistence type="predicted"/>
<evidence type="ECO:0000256" key="1">
    <source>
        <dbReference type="ARBA" id="ARBA00022679"/>
    </source>
</evidence>
<evidence type="ECO:0000256" key="2">
    <source>
        <dbReference type="ARBA" id="ARBA00022737"/>
    </source>
</evidence>
<dbReference type="CDD" id="cd01449">
    <property type="entry name" value="TST_Repeat_2"/>
    <property type="match status" value="1"/>
</dbReference>
<gene>
    <name evidence="4" type="ORF">ACFP85_13895</name>
</gene>
<name>A0ABW1XM43_9ALTE</name>
<organism evidence="4 5">
    <name type="scientific">Pseudobowmanella zhangzhouensis</name>
    <dbReference type="NCBI Taxonomy" id="1537679"/>
    <lineage>
        <taxon>Bacteria</taxon>
        <taxon>Pseudomonadati</taxon>
        <taxon>Pseudomonadota</taxon>
        <taxon>Gammaproteobacteria</taxon>
        <taxon>Alteromonadales</taxon>
        <taxon>Alteromonadaceae</taxon>
    </lineage>
</organism>
<feature type="domain" description="Rhodanese" evidence="3">
    <location>
        <begin position="17"/>
        <end position="130"/>
    </location>
</feature>
<accession>A0ABW1XM43</accession>
<dbReference type="RefSeq" id="WP_131258428.1">
    <property type="nucleotide sequence ID" value="NZ_JBHSUS010000001.1"/>
</dbReference>
<dbReference type="Proteomes" id="UP001596364">
    <property type="component" value="Unassembled WGS sequence"/>
</dbReference>
<dbReference type="InterPro" id="IPR045078">
    <property type="entry name" value="TST/MPST-like"/>
</dbReference>
<evidence type="ECO:0000313" key="5">
    <source>
        <dbReference type="Proteomes" id="UP001596364"/>
    </source>
</evidence>
<dbReference type="InterPro" id="IPR036873">
    <property type="entry name" value="Rhodanese-like_dom_sf"/>
</dbReference>
<evidence type="ECO:0000313" key="4">
    <source>
        <dbReference type="EMBL" id="MFC6441241.1"/>
    </source>
</evidence>
<dbReference type="PANTHER" id="PTHR11364:SF27">
    <property type="entry name" value="SULFURTRANSFERASE"/>
    <property type="match status" value="1"/>
</dbReference>
<dbReference type="SMART" id="SM00450">
    <property type="entry name" value="RHOD"/>
    <property type="match status" value="2"/>
</dbReference>
<reference evidence="5" key="1">
    <citation type="journal article" date="2019" name="Int. J. Syst. Evol. Microbiol.">
        <title>The Global Catalogue of Microorganisms (GCM) 10K type strain sequencing project: providing services to taxonomists for standard genome sequencing and annotation.</title>
        <authorList>
            <consortium name="The Broad Institute Genomics Platform"/>
            <consortium name="The Broad Institute Genome Sequencing Center for Infectious Disease"/>
            <person name="Wu L."/>
            <person name="Ma J."/>
        </authorList>
    </citation>
    <scope>NUCLEOTIDE SEQUENCE [LARGE SCALE GENOMIC DNA]</scope>
    <source>
        <strain evidence="5">CGMCC 1.16031</strain>
    </source>
</reference>
<dbReference type="GO" id="GO:0016740">
    <property type="term" value="F:transferase activity"/>
    <property type="evidence" value="ECO:0007669"/>
    <property type="project" value="UniProtKB-KW"/>
</dbReference>
<dbReference type="Gene3D" id="3.40.250.10">
    <property type="entry name" value="Rhodanese-like domain"/>
    <property type="match status" value="2"/>
</dbReference>